<dbReference type="EMBL" id="CP043315">
    <property type="protein sequence ID" value="QEK38057.1"/>
    <property type="molecule type" value="Genomic_DNA"/>
</dbReference>
<dbReference type="AlphaFoldDB" id="A0A5C0UEC3"/>
<proteinExistence type="predicted"/>
<reference evidence="2 3" key="1">
    <citation type="submission" date="2019-08" db="EMBL/GenBank/DDBJ databases">
        <title>Highly reduced genomes of protist endosymbionts show evolutionary convergence.</title>
        <authorList>
            <person name="George E."/>
            <person name="Husnik F."/>
            <person name="Tashyreva D."/>
            <person name="Prokopchuk G."/>
            <person name="Horak A."/>
            <person name="Kwong W.K."/>
            <person name="Lukes J."/>
            <person name="Keeling P.J."/>
        </authorList>
    </citation>
    <scope>NUCLEOTIDE SEQUENCE [LARGE SCALE GENOMIC DNA]</scope>
    <source>
        <strain evidence="2">1605</strain>
    </source>
</reference>
<organism evidence="2 3">
    <name type="scientific">Candidatus Cytomitobacter indipagum</name>
    <dbReference type="NCBI Taxonomy" id="2601575"/>
    <lineage>
        <taxon>Bacteria</taxon>
        <taxon>Pseudomonadati</taxon>
        <taxon>Pseudomonadota</taxon>
        <taxon>Alphaproteobacteria</taxon>
        <taxon>Holosporales</taxon>
        <taxon>Holosporaceae</taxon>
        <taxon>Candidatus Cytomitobacter</taxon>
    </lineage>
</organism>
<accession>A0A5C0UEC3</accession>
<protein>
    <recommendedName>
        <fullName evidence="4">Prepilin type IV endopeptidase peptidase domain-containing protein</fullName>
    </recommendedName>
</protein>
<keyword evidence="1" id="KW-0472">Membrane</keyword>
<evidence type="ECO:0008006" key="4">
    <source>
        <dbReference type="Google" id="ProtNLM"/>
    </source>
</evidence>
<dbReference type="RefSeq" id="WP_148980904.1">
    <property type="nucleotide sequence ID" value="NZ_CP043315.1"/>
</dbReference>
<dbReference type="Proteomes" id="UP000325155">
    <property type="component" value="Chromosome"/>
</dbReference>
<keyword evidence="1" id="KW-0812">Transmembrane</keyword>
<evidence type="ECO:0000256" key="1">
    <source>
        <dbReference type="SAM" id="Phobius"/>
    </source>
</evidence>
<evidence type="ECO:0000313" key="3">
    <source>
        <dbReference type="Proteomes" id="UP000325155"/>
    </source>
</evidence>
<keyword evidence="1" id="KW-1133">Transmembrane helix</keyword>
<dbReference type="KEGG" id="cip:FZC35_01555"/>
<sequence>MSKKTYIQLGDIFMLIISGSDITIDRLPYFMLYIGIINLLIGLIYKKFTKKNEVPMIPAILISWILLKS</sequence>
<feature type="transmembrane region" description="Helical" evidence="1">
    <location>
        <begin position="27"/>
        <end position="45"/>
    </location>
</feature>
<name>A0A5C0UEC3_9PROT</name>
<keyword evidence="3" id="KW-1185">Reference proteome</keyword>
<evidence type="ECO:0000313" key="2">
    <source>
        <dbReference type="EMBL" id="QEK38057.1"/>
    </source>
</evidence>
<gene>
    <name evidence="2" type="ORF">FZC35_01555</name>
</gene>